<proteinExistence type="predicted"/>
<evidence type="ECO:0000313" key="1">
    <source>
        <dbReference type="EMBL" id="KAJ8127328.1"/>
    </source>
</evidence>
<dbReference type="Proteomes" id="UP001153332">
    <property type="component" value="Unassembled WGS sequence"/>
</dbReference>
<comment type="caution">
    <text evidence="1">The sequence shown here is derived from an EMBL/GenBank/DDBJ whole genome shotgun (WGS) entry which is preliminary data.</text>
</comment>
<sequence>MGCRVKWPEWTAVWNWPFWNGNKSEAAARATIRAFQSDEAKPTRSAVVNEHPLGPPPIGRDRGSAGDEAQPGGFQGQRAEQDTQHPH</sequence>
<accession>A0ACC2JJF1</accession>
<keyword evidence="2" id="KW-1185">Reference proteome</keyword>
<evidence type="ECO:0000313" key="2">
    <source>
        <dbReference type="Proteomes" id="UP001153332"/>
    </source>
</evidence>
<organism evidence="1 2">
    <name type="scientific">Lasiodiplodia mahajangana</name>
    <dbReference type="NCBI Taxonomy" id="1108764"/>
    <lineage>
        <taxon>Eukaryota</taxon>
        <taxon>Fungi</taxon>
        <taxon>Dikarya</taxon>
        <taxon>Ascomycota</taxon>
        <taxon>Pezizomycotina</taxon>
        <taxon>Dothideomycetes</taxon>
        <taxon>Dothideomycetes incertae sedis</taxon>
        <taxon>Botryosphaeriales</taxon>
        <taxon>Botryosphaeriaceae</taxon>
        <taxon>Lasiodiplodia</taxon>
    </lineage>
</organism>
<gene>
    <name evidence="1" type="ORF">O1611_g6308</name>
</gene>
<protein>
    <submittedName>
        <fullName evidence="1">Uncharacterized protein</fullName>
    </submittedName>
</protein>
<name>A0ACC2JJF1_9PEZI</name>
<reference evidence="1" key="1">
    <citation type="submission" date="2022-12" db="EMBL/GenBank/DDBJ databases">
        <title>Genome Sequence of Lasiodiplodia mahajangana.</title>
        <authorList>
            <person name="Buettner E."/>
        </authorList>
    </citation>
    <scope>NUCLEOTIDE SEQUENCE</scope>
    <source>
        <strain evidence="1">VT137</strain>
    </source>
</reference>
<dbReference type="EMBL" id="JAPUUL010001468">
    <property type="protein sequence ID" value="KAJ8127328.1"/>
    <property type="molecule type" value="Genomic_DNA"/>
</dbReference>